<name>A0A4R1NDR3_9GAMM</name>
<reference evidence="2 3" key="1">
    <citation type="submission" date="2019-02" db="EMBL/GenBank/DDBJ databases">
        <title>Investigation of anaerobic lignin degradation for improved lignocellulosic biofuels.</title>
        <authorList>
            <person name="Deangelis K."/>
        </authorList>
    </citation>
    <scope>NUCLEOTIDE SEQUENCE [LARGE SCALE GENOMIC DNA]</scope>
    <source>
        <strain evidence="2 3">159R</strain>
    </source>
</reference>
<dbReference type="AlphaFoldDB" id="A0A4R1NDR3"/>
<dbReference type="EMBL" id="SJOI01000001">
    <property type="protein sequence ID" value="TCL05714.1"/>
    <property type="molecule type" value="Genomic_DNA"/>
</dbReference>
<sequence>MIIYSVLIAFMLLITIISLALHFRENRKRKIIFNRTSSR</sequence>
<keyword evidence="1" id="KW-1133">Transmembrane helix</keyword>
<evidence type="ECO:0000313" key="3">
    <source>
        <dbReference type="Proteomes" id="UP000294555"/>
    </source>
</evidence>
<gene>
    <name evidence="2" type="ORF">EZJ58_3929</name>
</gene>
<organism evidence="2 3">
    <name type="scientific">Sodalis ligni</name>
    <dbReference type="NCBI Taxonomy" id="2697027"/>
    <lineage>
        <taxon>Bacteria</taxon>
        <taxon>Pseudomonadati</taxon>
        <taxon>Pseudomonadota</taxon>
        <taxon>Gammaproteobacteria</taxon>
        <taxon>Enterobacterales</taxon>
        <taxon>Bruguierivoracaceae</taxon>
        <taxon>Sodalis</taxon>
    </lineage>
</organism>
<keyword evidence="1" id="KW-0472">Membrane</keyword>
<dbReference type="Proteomes" id="UP000294555">
    <property type="component" value="Unassembled WGS sequence"/>
</dbReference>
<comment type="caution">
    <text evidence="2">The sequence shown here is derived from an EMBL/GenBank/DDBJ whole genome shotgun (WGS) entry which is preliminary data.</text>
</comment>
<proteinExistence type="predicted"/>
<evidence type="ECO:0000256" key="1">
    <source>
        <dbReference type="SAM" id="Phobius"/>
    </source>
</evidence>
<keyword evidence="1" id="KW-0812">Transmembrane</keyword>
<feature type="transmembrane region" description="Helical" evidence="1">
    <location>
        <begin position="6"/>
        <end position="23"/>
    </location>
</feature>
<accession>A0A4R1NDR3</accession>
<protein>
    <submittedName>
        <fullName evidence="2">Uncharacterized protein</fullName>
    </submittedName>
</protein>
<evidence type="ECO:0000313" key="2">
    <source>
        <dbReference type="EMBL" id="TCL05714.1"/>
    </source>
</evidence>
<keyword evidence="3" id="KW-1185">Reference proteome</keyword>